<dbReference type="AlphaFoldDB" id="A0A2T2WF10"/>
<sequence>MKRFQLPSPITVVVRTNANAGYLPQCLESLLEQSQAPQQIVLLGPLRSNLPSAVLPFLRYVTCVDEQAFDAWTQVSDQIRTPYLMPLTAHDELSPTALEALELVLDVRKGTGLVRAQFFGHTATPKINNRVATVETPLSLLRRAAMRDSASLQQVFRCWANRQESALLQSPWSIFTVPHTLAWRHLRSDQPGRMAMTASLDR</sequence>
<evidence type="ECO:0000313" key="1">
    <source>
        <dbReference type="EMBL" id="PSR20831.1"/>
    </source>
</evidence>
<comment type="caution">
    <text evidence="1">The sequence shown here is derived from an EMBL/GenBank/DDBJ whole genome shotgun (WGS) entry which is preliminary data.</text>
</comment>
<accession>A0A2T2WF10</accession>
<evidence type="ECO:0008006" key="3">
    <source>
        <dbReference type="Google" id="ProtNLM"/>
    </source>
</evidence>
<gene>
    <name evidence="1" type="ORF">C7B45_13155</name>
</gene>
<protein>
    <recommendedName>
        <fullName evidence="3">Glycosyltransferase 2-like domain-containing protein</fullName>
    </recommendedName>
</protein>
<name>A0A2T2WF10_9FIRM</name>
<dbReference type="Proteomes" id="UP000241848">
    <property type="component" value="Unassembled WGS sequence"/>
</dbReference>
<reference evidence="1 2" key="1">
    <citation type="journal article" date="2014" name="BMC Genomics">
        <title>Comparison of environmental and isolate Sulfobacillus genomes reveals diverse carbon, sulfur, nitrogen, and hydrogen metabolisms.</title>
        <authorList>
            <person name="Justice N.B."/>
            <person name="Norman A."/>
            <person name="Brown C.T."/>
            <person name="Singh A."/>
            <person name="Thomas B.C."/>
            <person name="Banfield J.F."/>
        </authorList>
    </citation>
    <scope>NUCLEOTIDE SEQUENCE [LARGE SCALE GENOMIC DNA]</scope>
    <source>
        <strain evidence="1">AMDSBA3</strain>
    </source>
</reference>
<proteinExistence type="predicted"/>
<organism evidence="1 2">
    <name type="scientific">Sulfobacillus acidophilus</name>
    <dbReference type="NCBI Taxonomy" id="53633"/>
    <lineage>
        <taxon>Bacteria</taxon>
        <taxon>Bacillati</taxon>
        <taxon>Bacillota</taxon>
        <taxon>Clostridia</taxon>
        <taxon>Eubacteriales</taxon>
        <taxon>Clostridiales Family XVII. Incertae Sedis</taxon>
        <taxon>Sulfobacillus</taxon>
    </lineage>
</organism>
<dbReference type="EMBL" id="PXYV01000049">
    <property type="protein sequence ID" value="PSR20831.1"/>
    <property type="molecule type" value="Genomic_DNA"/>
</dbReference>
<evidence type="ECO:0000313" key="2">
    <source>
        <dbReference type="Proteomes" id="UP000241848"/>
    </source>
</evidence>
<dbReference type="SUPFAM" id="SSF53448">
    <property type="entry name" value="Nucleotide-diphospho-sugar transferases"/>
    <property type="match status" value="1"/>
</dbReference>
<dbReference type="InterPro" id="IPR029044">
    <property type="entry name" value="Nucleotide-diphossugar_trans"/>
</dbReference>